<dbReference type="Pfam" id="PF00005">
    <property type="entry name" value="ABC_tran"/>
    <property type="match status" value="2"/>
</dbReference>
<dbReference type="SUPFAM" id="SSF52540">
    <property type="entry name" value="P-loop containing nucleoside triphosphate hydrolases"/>
    <property type="match status" value="2"/>
</dbReference>
<evidence type="ECO:0000259" key="9">
    <source>
        <dbReference type="PROSITE" id="PS50893"/>
    </source>
</evidence>
<dbReference type="KEGG" id="vte:BHY08_09565"/>
<keyword evidence="11" id="KW-1185">Reference proteome</keyword>
<dbReference type="Gene3D" id="3.40.50.300">
    <property type="entry name" value="P-loop containing nucleotide triphosphate hydrolases"/>
    <property type="match status" value="2"/>
</dbReference>
<dbReference type="SMART" id="SM00382">
    <property type="entry name" value="AAA"/>
    <property type="match status" value="2"/>
</dbReference>
<dbReference type="GO" id="GO:0042626">
    <property type="term" value="F:ATPase-coupled transmembrane transporter activity"/>
    <property type="evidence" value="ECO:0007669"/>
    <property type="project" value="TreeGrafter"/>
</dbReference>
<keyword evidence="3" id="KW-0813">Transport</keyword>
<dbReference type="RefSeq" id="WP_071457642.1">
    <property type="nucleotide sequence ID" value="NZ_CP017267.1"/>
</dbReference>
<evidence type="ECO:0000256" key="4">
    <source>
        <dbReference type="ARBA" id="ARBA00022475"/>
    </source>
</evidence>
<organism evidence="10 11">
    <name type="scientific">Vagococcus teuberi</name>
    <dbReference type="NCBI Taxonomy" id="519472"/>
    <lineage>
        <taxon>Bacteria</taxon>
        <taxon>Bacillati</taxon>
        <taxon>Bacillota</taxon>
        <taxon>Bacilli</taxon>
        <taxon>Lactobacillales</taxon>
        <taxon>Enterococcaceae</taxon>
        <taxon>Vagococcus</taxon>
    </lineage>
</organism>
<reference evidence="10 11" key="1">
    <citation type="submission" date="2016-09" db="EMBL/GenBank/DDBJ databases">
        <title>Vagococcus teuberi sp. nov., isolated from the Malian artisanal sour milk fene.</title>
        <authorList>
            <person name="Wullschleger S."/>
            <person name="Seifert C."/>
            <person name="Baumgartner S."/>
            <person name="Lacroix C."/>
            <person name="Bonfoh B."/>
            <person name="Stevens M.J."/>
            <person name="Meile L."/>
        </authorList>
    </citation>
    <scope>NUCLEOTIDE SEQUENCE [LARGE SCALE GENOMIC DNA]</scope>
    <source>
        <strain evidence="10 11">DSM 21459</strain>
    </source>
</reference>
<dbReference type="STRING" id="519472.BHY08_09565"/>
<dbReference type="PANTHER" id="PTHR43553">
    <property type="entry name" value="HEAVY METAL TRANSPORTER"/>
    <property type="match status" value="1"/>
</dbReference>
<dbReference type="GO" id="GO:0016887">
    <property type="term" value="F:ATP hydrolysis activity"/>
    <property type="evidence" value="ECO:0007669"/>
    <property type="project" value="InterPro"/>
</dbReference>
<feature type="domain" description="ABC transporter" evidence="9">
    <location>
        <begin position="243"/>
        <end position="466"/>
    </location>
</feature>
<dbReference type="InterPro" id="IPR003439">
    <property type="entry name" value="ABC_transporter-like_ATP-bd"/>
</dbReference>
<dbReference type="InterPro" id="IPR027417">
    <property type="entry name" value="P-loop_NTPase"/>
</dbReference>
<protein>
    <recommendedName>
        <fullName evidence="9">ABC transporter domain-containing protein</fullName>
    </recommendedName>
</protein>
<dbReference type="Proteomes" id="UP000191200">
    <property type="component" value="Chromosome"/>
</dbReference>
<feature type="domain" description="ABC transporter" evidence="9">
    <location>
        <begin position="4"/>
        <end position="237"/>
    </location>
</feature>
<dbReference type="GO" id="GO:0043190">
    <property type="term" value="C:ATP-binding cassette (ABC) transporter complex"/>
    <property type="evidence" value="ECO:0007669"/>
    <property type="project" value="TreeGrafter"/>
</dbReference>
<dbReference type="PROSITE" id="PS50893">
    <property type="entry name" value="ABC_TRANSPORTER_2"/>
    <property type="match status" value="2"/>
</dbReference>
<proteinExistence type="inferred from homology"/>
<evidence type="ECO:0000256" key="3">
    <source>
        <dbReference type="ARBA" id="ARBA00022448"/>
    </source>
</evidence>
<dbReference type="EMBL" id="CP017267">
    <property type="protein sequence ID" value="APB32033.1"/>
    <property type="molecule type" value="Genomic_DNA"/>
</dbReference>
<name>A0A1J0A800_9ENTE</name>
<evidence type="ECO:0000313" key="10">
    <source>
        <dbReference type="EMBL" id="APB32033.1"/>
    </source>
</evidence>
<comment type="similarity">
    <text evidence="2">Belongs to the ABC transporter superfamily.</text>
</comment>
<dbReference type="PANTHER" id="PTHR43553:SF27">
    <property type="entry name" value="ENERGY-COUPLING FACTOR TRANSPORTER ATP-BINDING PROTEIN ECFA2"/>
    <property type="match status" value="1"/>
</dbReference>
<gene>
    <name evidence="10" type="ORF">BHY08_09565</name>
</gene>
<keyword evidence="5" id="KW-0547">Nucleotide-binding</keyword>
<dbReference type="InterPro" id="IPR003593">
    <property type="entry name" value="AAA+_ATPase"/>
</dbReference>
<dbReference type="InterPro" id="IPR015856">
    <property type="entry name" value="ABC_transpr_CbiO/EcfA_su"/>
</dbReference>
<dbReference type="AlphaFoldDB" id="A0A1J0A800"/>
<comment type="subcellular location">
    <subcellularLocation>
        <location evidence="1">Cell membrane</location>
        <topology evidence="1">Peripheral membrane protein</topology>
    </subcellularLocation>
</comment>
<dbReference type="GO" id="GO:0005524">
    <property type="term" value="F:ATP binding"/>
    <property type="evidence" value="ECO:0007669"/>
    <property type="project" value="UniProtKB-KW"/>
</dbReference>
<evidence type="ECO:0000256" key="6">
    <source>
        <dbReference type="ARBA" id="ARBA00022840"/>
    </source>
</evidence>
<evidence type="ECO:0000256" key="8">
    <source>
        <dbReference type="ARBA" id="ARBA00023136"/>
    </source>
</evidence>
<dbReference type="OrthoDB" id="501320at2"/>
<evidence type="ECO:0000256" key="2">
    <source>
        <dbReference type="ARBA" id="ARBA00005417"/>
    </source>
</evidence>
<keyword evidence="8" id="KW-0472">Membrane</keyword>
<evidence type="ECO:0000313" key="11">
    <source>
        <dbReference type="Proteomes" id="UP000191200"/>
    </source>
</evidence>
<dbReference type="CDD" id="cd03225">
    <property type="entry name" value="ABC_cobalt_CbiO_domain1"/>
    <property type="match status" value="2"/>
</dbReference>
<evidence type="ECO:0000256" key="7">
    <source>
        <dbReference type="ARBA" id="ARBA00022967"/>
    </source>
</evidence>
<evidence type="ECO:0000256" key="5">
    <source>
        <dbReference type="ARBA" id="ARBA00022741"/>
    </source>
</evidence>
<dbReference type="InterPro" id="IPR050095">
    <property type="entry name" value="ECF_ABC_transporter_ATP-bd"/>
</dbReference>
<accession>A0A1J0A800</accession>
<keyword evidence="6" id="KW-0067">ATP-binding</keyword>
<sequence length="476" mass="54423">MRGIELSELTIKRGDKEVLRQVDFVFSPHEFILLSGASGSGKSTLLKAIAGFADVPYSGTIAVDGKSLTQANMSDKARQIGMMFQNPGQQFTMKTLRREIIFVLENLQTKPSDITEQMQEAVLLADTTELLDRQLSTLSGGEKQRAALTVLLAMRSPFLLLDEPFASIDPKTRKLLIQQLHQLKNQGKTIIICDHDFNDYADAVDTWVTLDNQVLQNVPVALLKQVQTNVFLTDHRASTDGILRLEDVRYKQNKRELLSRDSFHFSKGITTLTGDNGTGKSTLFRSIAQCHRYKGKMFLYDKKLKKTRTLYQTLSLVTQEAEKQFVTLTPAEEFTYSEYQWEDAKRQRQEAIEFLGLEPLLNRSVFHLSEGQKKSIQLLTMLSLDVPFLLLDEPFSGLDERAANYFANWFKRQANRQDMMIISHRLAPLDGVSQHHVHLDKKQLWQQDYSAEEEIKDVSDEKFCFSAKRTTTTFDY</sequence>
<keyword evidence="7" id="KW-1278">Translocase</keyword>
<keyword evidence="4" id="KW-1003">Cell membrane</keyword>
<evidence type="ECO:0000256" key="1">
    <source>
        <dbReference type="ARBA" id="ARBA00004202"/>
    </source>
</evidence>